<evidence type="ECO:0000256" key="4">
    <source>
        <dbReference type="ARBA" id="ARBA00022679"/>
    </source>
</evidence>
<evidence type="ECO:0000313" key="11">
    <source>
        <dbReference type="EMBL" id="GFO03694.1"/>
    </source>
</evidence>
<dbReference type="InterPro" id="IPR011009">
    <property type="entry name" value="Kinase-like_dom_sf"/>
</dbReference>
<dbReference type="InterPro" id="IPR050249">
    <property type="entry name" value="Pseudomonas-type_ThrB"/>
</dbReference>
<dbReference type="SUPFAM" id="SSF56112">
    <property type="entry name" value="Protein kinase-like (PK-like)"/>
    <property type="match status" value="1"/>
</dbReference>
<evidence type="ECO:0000256" key="3">
    <source>
        <dbReference type="ARBA" id="ARBA00022490"/>
    </source>
</evidence>
<protein>
    <recommendedName>
        <fullName evidence="9">Hydroxylysine kinase</fullName>
        <ecNumber evidence="8">2.7.1.81</ecNumber>
    </recommendedName>
</protein>
<evidence type="ECO:0000313" key="12">
    <source>
        <dbReference type="Proteomes" id="UP000735302"/>
    </source>
</evidence>
<dbReference type="EC" id="2.7.1.81" evidence="8"/>
<comment type="subcellular location">
    <subcellularLocation>
        <location evidence="1">Cytoplasm</location>
    </subcellularLocation>
</comment>
<keyword evidence="12" id="KW-1185">Reference proteome</keyword>
<keyword evidence="3" id="KW-0963">Cytoplasm</keyword>
<evidence type="ECO:0000256" key="9">
    <source>
        <dbReference type="ARBA" id="ARBA00040505"/>
    </source>
</evidence>
<organism evidence="11 12">
    <name type="scientific">Plakobranchus ocellatus</name>
    <dbReference type="NCBI Taxonomy" id="259542"/>
    <lineage>
        <taxon>Eukaryota</taxon>
        <taxon>Metazoa</taxon>
        <taxon>Spiralia</taxon>
        <taxon>Lophotrochozoa</taxon>
        <taxon>Mollusca</taxon>
        <taxon>Gastropoda</taxon>
        <taxon>Heterobranchia</taxon>
        <taxon>Euthyneura</taxon>
        <taxon>Panpulmonata</taxon>
        <taxon>Sacoglossa</taxon>
        <taxon>Placobranchoidea</taxon>
        <taxon>Plakobranchidae</taxon>
        <taxon>Plakobranchus</taxon>
    </lineage>
</organism>
<dbReference type="GO" id="GO:0005737">
    <property type="term" value="C:cytoplasm"/>
    <property type="evidence" value="ECO:0007669"/>
    <property type="project" value="UniProtKB-SubCell"/>
</dbReference>
<reference evidence="11 12" key="1">
    <citation type="journal article" date="2021" name="Elife">
        <title>Chloroplast acquisition without the gene transfer in kleptoplastic sea slugs, Plakobranchus ocellatus.</title>
        <authorList>
            <person name="Maeda T."/>
            <person name="Takahashi S."/>
            <person name="Yoshida T."/>
            <person name="Shimamura S."/>
            <person name="Takaki Y."/>
            <person name="Nagai Y."/>
            <person name="Toyoda A."/>
            <person name="Suzuki Y."/>
            <person name="Arimoto A."/>
            <person name="Ishii H."/>
            <person name="Satoh N."/>
            <person name="Nishiyama T."/>
            <person name="Hasebe M."/>
            <person name="Maruyama T."/>
            <person name="Minagawa J."/>
            <person name="Obokata J."/>
            <person name="Shigenobu S."/>
        </authorList>
    </citation>
    <scope>NUCLEOTIDE SEQUENCE [LARGE SCALE GENOMIC DNA]</scope>
</reference>
<accession>A0AAV4A7V1</accession>
<sequence length="404" mass="45341">MSEQETTSMDHQRTQTLPAEVAVPMETPKPRIENINFVIRKMLKQNYDLRITSLKPLDGFYDLNYHVVAEAGPSNPHINSSESDDYFLKICNAQDSKRPEFLYAVALLLEHIRDRGIVCQETIRGIKGQIMSHITSSRSSGGEEYDMTYLACLRTYLPGRPLEGTRLTPEMLYNLGQFVARTTHALQDFHHPFFDTYDHLWNLSNCPKISEILYAITDGSKRTICQEVLRSFVTQVLPLTSQLRKGQIHGDLNGNNILITSSANSNTRSSPKICGLIDLHDTCRSYLVYDLAICAAQMLLTRAEETRTVPVTEIPGHILAGYTSILKLLPAERKVLRTCVAARMVMVLAGSAHSYAMDPGNEYLSRITQAGWEALGVVWSTDPHVLETGWDQIETMYSAAGRKG</sequence>
<dbReference type="AlphaFoldDB" id="A0AAV4A7V1"/>
<comment type="function">
    <text evidence="7">Catalyzes the GTP-dependent phosphorylation of 5-hydroxy-L-lysine.</text>
</comment>
<dbReference type="GO" id="GO:0047992">
    <property type="term" value="F:hydroxylysine kinase activity"/>
    <property type="evidence" value="ECO:0007669"/>
    <property type="project" value="UniProtKB-EC"/>
</dbReference>
<proteinExistence type="inferred from homology"/>
<dbReference type="Pfam" id="PF01636">
    <property type="entry name" value="APH"/>
    <property type="match status" value="1"/>
</dbReference>
<feature type="domain" description="Aminoglycoside phosphotransferase" evidence="10">
    <location>
        <begin position="79"/>
        <end position="298"/>
    </location>
</feature>
<dbReference type="PANTHER" id="PTHR21064">
    <property type="entry name" value="AMINOGLYCOSIDE PHOSPHOTRANSFERASE DOMAIN-CONTAINING PROTEIN-RELATED"/>
    <property type="match status" value="1"/>
</dbReference>
<evidence type="ECO:0000256" key="2">
    <source>
        <dbReference type="ARBA" id="ARBA00006219"/>
    </source>
</evidence>
<comment type="similarity">
    <text evidence="2">Belongs to the aminoglycoside phosphotransferase family.</text>
</comment>
<evidence type="ECO:0000256" key="5">
    <source>
        <dbReference type="ARBA" id="ARBA00022777"/>
    </source>
</evidence>
<comment type="catalytic activity">
    <reaction evidence="6">
        <text>(5R)-5-hydroxy-L-lysine + GTP = (5R)-5-phosphooxy-L-lysine + GDP + H(+)</text>
        <dbReference type="Rhea" id="RHEA:19049"/>
        <dbReference type="ChEBI" id="CHEBI:15378"/>
        <dbReference type="ChEBI" id="CHEBI:37565"/>
        <dbReference type="ChEBI" id="CHEBI:57882"/>
        <dbReference type="ChEBI" id="CHEBI:58189"/>
        <dbReference type="ChEBI" id="CHEBI:58357"/>
        <dbReference type="EC" id="2.7.1.81"/>
    </reaction>
</comment>
<evidence type="ECO:0000259" key="10">
    <source>
        <dbReference type="Pfam" id="PF01636"/>
    </source>
</evidence>
<dbReference type="Proteomes" id="UP000735302">
    <property type="component" value="Unassembled WGS sequence"/>
</dbReference>
<gene>
    <name evidence="11" type="ORF">PoB_003019900</name>
</gene>
<dbReference type="InterPro" id="IPR002575">
    <property type="entry name" value="Aminoglycoside_PTrfase"/>
</dbReference>
<keyword evidence="5 11" id="KW-0418">Kinase</keyword>
<keyword evidence="4" id="KW-0808">Transferase</keyword>
<dbReference type="Gene3D" id="3.90.1200.10">
    <property type="match status" value="1"/>
</dbReference>
<dbReference type="PANTHER" id="PTHR21064:SF1">
    <property type="entry name" value="HYDROXYLYSINE KINASE"/>
    <property type="match status" value="1"/>
</dbReference>
<dbReference type="EMBL" id="BLXT01003727">
    <property type="protein sequence ID" value="GFO03694.1"/>
    <property type="molecule type" value="Genomic_DNA"/>
</dbReference>
<evidence type="ECO:0000256" key="7">
    <source>
        <dbReference type="ARBA" id="ARBA00037368"/>
    </source>
</evidence>
<evidence type="ECO:0000256" key="6">
    <source>
        <dbReference type="ARBA" id="ARBA00036820"/>
    </source>
</evidence>
<comment type="caution">
    <text evidence="11">The sequence shown here is derived from an EMBL/GenBank/DDBJ whole genome shotgun (WGS) entry which is preliminary data.</text>
</comment>
<evidence type="ECO:0000256" key="1">
    <source>
        <dbReference type="ARBA" id="ARBA00004496"/>
    </source>
</evidence>
<name>A0AAV4A7V1_9GAST</name>
<evidence type="ECO:0000256" key="8">
    <source>
        <dbReference type="ARBA" id="ARBA00038873"/>
    </source>
</evidence>